<protein>
    <submittedName>
        <fullName evidence="1">Uncharacterized protein</fullName>
    </submittedName>
</protein>
<reference evidence="1 2" key="1">
    <citation type="submission" date="2018-08" db="EMBL/GenBank/DDBJ databases">
        <title>Comamonas testosteroni strain SWCO2.</title>
        <authorList>
            <person name="Jiang N."/>
            <person name="Zhang X.Z."/>
        </authorList>
    </citation>
    <scope>NUCLEOTIDE SEQUENCE [LARGE SCALE GENOMIC DNA]</scope>
    <source>
        <strain evidence="1 2">SWCO2</strain>
    </source>
</reference>
<organism evidence="1 2">
    <name type="scientific">Comamonas testosteroni</name>
    <name type="common">Pseudomonas testosteroni</name>
    <dbReference type="NCBI Taxonomy" id="285"/>
    <lineage>
        <taxon>Bacteria</taxon>
        <taxon>Pseudomonadati</taxon>
        <taxon>Pseudomonadota</taxon>
        <taxon>Betaproteobacteria</taxon>
        <taxon>Burkholderiales</taxon>
        <taxon>Comamonadaceae</taxon>
        <taxon>Comamonas</taxon>
    </lineage>
</organism>
<evidence type="ECO:0000313" key="2">
    <source>
        <dbReference type="Proteomes" id="UP000261948"/>
    </source>
</evidence>
<dbReference type="Pfam" id="PF26541">
    <property type="entry name" value="MafI2"/>
    <property type="match status" value="1"/>
</dbReference>
<dbReference type="Proteomes" id="UP000261948">
    <property type="component" value="Unassembled WGS sequence"/>
</dbReference>
<dbReference type="OrthoDB" id="6058610at2"/>
<keyword evidence="2" id="KW-1185">Reference proteome</keyword>
<dbReference type="AlphaFoldDB" id="A0A373F6I5"/>
<proteinExistence type="predicted"/>
<accession>A0A373F6I5</accession>
<sequence length="91" mass="10034">MLSLQRALLGAAHPQLRQASIEADVDRKHLLLRFEYDGAPCEEAREACSIAAAEVLADLAGPWTLDEQHLAAPRPQPLAPLAHIGYRRWEG</sequence>
<comment type="caution">
    <text evidence="1">The sequence shown here is derived from an EMBL/GenBank/DDBJ whole genome shotgun (WGS) entry which is preliminary data.</text>
</comment>
<name>A0A373F6I5_COMTE</name>
<dbReference type="EMBL" id="QURR01000048">
    <property type="protein sequence ID" value="RGE39610.1"/>
    <property type="molecule type" value="Genomic_DNA"/>
</dbReference>
<dbReference type="InterPro" id="IPR058702">
    <property type="entry name" value="MafI2-like"/>
</dbReference>
<gene>
    <name evidence="1" type="ORF">DZC30_21595</name>
</gene>
<evidence type="ECO:0000313" key="1">
    <source>
        <dbReference type="EMBL" id="RGE39610.1"/>
    </source>
</evidence>